<feature type="compositionally biased region" description="Low complexity" evidence="1">
    <location>
        <begin position="211"/>
        <end position="226"/>
    </location>
</feature>
<dbReference type="RefSeq" id="XP_005536428.1">
    <property type="nucleotide sequence ID" value="XM_005536371.1"/>
</dbReference>
<evidence type="ECO:0000256" key="1">
    <source>
        <dbReference type="SAM" id="MobiDB-lite"/>
    </source>
</evidence>
<evidence type="ECO:0000313" key="3">
    <source>
        <dbReference type="Proteomes" id="UP000007014"/>
    </source>
</evidence>
<gene>
    <name evidence="2" type="ORF">CYME_CMI286C</name>
</gene>
<evidence type="ECO:0000313" key="2">
    <source>
        <dbReference type="EMBL" id="BAM80142.1"/>
    </source>
</evidence>
<proteinExistence type="predicted"/>
<feature type="region of interest" description="Disordered" evidence="1">
    <location>
        <begin position="207"/>
        <end position="273"/>
    </location>
</feature>
<organism evidence="2 3">
    <name type="scientific">Cyanidioschyzon merolae (strain NIES-3377 / 10D)</name>
    <name type="common">Unicellular red alga</name>
    <dbReference type="NCBI Taxonomy" id="280699"/>
    <lineage>
        <taxon>Eukaryota</taxon>
        <taxon>Rhodophyta</taxon>
        <taxon>Bangiophyceae</taxon>
        <taxon>Cyanidiales</taxon>
        <taxon>Cyanidiaceae</taxon>
        <taxon>Cyanidioschyzon</taxon>
    </lineage>
</organism>
<sequence>MTKKAPGLRNQVGRDDDELGGKTDTCVVVLGLAIRGRECHVALVDVTDALRCNCAHSRETGVDPGSGGKSTKGTLALREQHARCSCSTGPGIGAAVAGACASQRSGRTVGRNSSSRYPSCAMQSRGDSFYVQLQNPDSVTHPWFYEQVSLPRELDQYEAYEELGNVATGLSSTLPQDGVRSFCSYATPPPASEPARVARGLDCCGRPTKASSSSTCTIPSSPSTGPLEERPSSESANQRRTQAPTQSDGFLATTGTGQRRKRGNDAIASRVQDTEPHWFESVAGEGTDFLEPVDANFDVDDVDLLVVPYMTASSALLANPLTAVTSSSFGADAHDDLLGGDEAGEPQLGAVAESSANEEYPTRPGVAEISEAPAHASTPRLHMPACRFLAQFTEKALSFSSEQKRQQDATPMERLLQAVEILLLEAYALANIYRTRCRRVSPSRSCTVTTNSSGDGDGGMEPRACCCSRTGSGQAPLHHRDGTMQAYQRRLSDWIRCCLQASDREGSHLGPANDASLDGDWHDTFDAFNLGSVLCQIAQRCGRKSRRRRAIAADYRLAGIGLVIDSLRSSADQRAVAERLEWRFHCPVTVVCWDEVNLPLISVLRPSPLSMLAGSGGTIRGHSAPADPVASRQGIALLLLSSERGCLCRLVADPRMRKDLRVSADIAGGLDIRIGGYGPLLGDEGSPFVLGLDALRYALCALDGMRFECSSEPWDRAACKAAADELLALALTHFACADLETLLHCLYRGPLPRCRMVEFGYLVAEQAGTNMRAPTGNRIAQRALYRAGHALGRHLAAAFSQAPLELPVHTPAAGNGNASAQSASEQAMPSIPVICVGRLLQFLRTSEFLAAGLRAGWRETAAARLEGLRLQLLTQRSTTPSQPSASDHVEVLATLLACDRSGIPGSASQALLEQATPNVTLEPMLWLE</sequence>
<keyword evidence="3" id="KW-1185">Reference proteome</keyword>
<dbReference type="AlphaFoldDB" id="M1VCA1"/>
<dbReference type="KEGG" id="cme:CYME_CMI286C"/>
<protein>
    <submittedName>
        <fullName evidence="2">Uncharacterized protein</fullName>
    </submittedName>
</protein>
<dbReference type="InterPro" id="IPR043129">
    <property type="entry name" value="ATPase_NBD"/>
</dbReference>
<dbReference type="OrthoDB" id="311172at2759"/>
<reference evidence="2 3" key="2">
    <citation type="journal article" date="2007" name="BMC Biol.">
        <title>A 100%-complete sequence reveals unusually simple genomic features in the hot-spring red alga Cyanidioschyzon merolae.</title>
        <authorList>
            <person name="Nozaki H."/>
            <person name="Takano H."/>
            <person name="Misumi O."/>
            <person name="Terasawa K."/>
            <person name="Matsuzaki M."/>
            <person name="Maruyama S."/>
            <person name="Nishida K."/>
            <person name="Yagisawa F."/>
            <person name="Yoshida Y."/>
            <person name="Fujiwara T."/>
            <person name="Takio S."/>
            <person name="Tamura K."/>
            <person name="Chung S.J."/>
            <person name="Nakamura S."/>
            <person name="Kuroiwa H."/>
            <person name="Tanaka K."/>
            <person name="Sato N."/>
            <person name="Kuroiwa T."/>
        </authorList>
    </citation>
    <scope>NUCLEOTIDE SEQUENCE [LARGE SCALE GENOMIC DNA]</scope>
    <source>
        <strain evidence="2 3">10D</strain>
    </source>
</reference>
<name>M1VCA1_CYAM1</name>
<dbReference type="HOGENOM" id="CLU_315086_0_0_1"/>
<accession>M1VCA1</accession>
<dbReference type="Proteomes" id="UP000007014">
    <property type="component" value="Chromosome 9"/>
</dbReference>
<reference evidence="2 3" key="1">
    <citation type="journal article" date="2004" name="Nature">
        <title>Genome sequence of the ultrasmall unicellular red alga Cyanidioschyzon merolae 10D.</title>
        <authorList>
            <person name="Matsuzaki M."/>
            <person name="Misumi O."/>
            <person name="Shin-i T."/>
            <person name="Maruyama S."/>
            <person name="Takahara M."/>
            <person name="Miyagishima S."/>
            <person name="Mori T."/>
            <person name="Nishida K."/>
            <person name="Yagisawa F."/>
            <person name="Nishida K."/>
            <person name="Yoshida Y."/>
            <person name="Nishimura Y."/>
            <person name="Nakao S."/>
            <person name="Kobayashi T."/>
            <person name="Momoyama Y."/>
            <person name="Higashiyama T."/>
            <person name="Minoda A."/>
            <person name="Sano M."/>
            <person name="Nomoto H."/>
            <person name="Oishi K."/>
            <person name="Hayashi H."/>
            <person name="Ohta F."/>
            <person name="Nishizaka S."/>
            <person name="Haga S."/>
            <person name="Miura S."/>
            <person name="Morishita T."/>
            <person name="Kabeya Y."/>
            <person name="Terasawa K."/>
            <person name="Suzuki Y."/>
            <person name="Ishii Y."/>
            <person name="Asakawa S."/>
            <person name="Takano H."/>
            <person name="Ohta N."/>
            <person name="Kuroiwa H."/>
            <person name="Tanaka K."/>
            <person name="Shimizu N."/>
            <person name="Sugano S."/>
            <person name="Sato N."/>
            <person name="Nozaki H."/>
            <person name="Ogasawara N."/>
            <person name="Kohara Y."/>
            <person name="Kuroiwa T."/>
        </authorList>
    </citation>
    <scope>NUCLEOTIDE SEQUENCE [LARGE SCALE GENOMIC DNA]</scope>
    <source>
        <strain evidence="2 3">10D</strain>
    </source>
</reference>
<dbReference type="Gramene" id="CMI286CT">
    <property type="protein sequence ID" value="CMI286CT"/>
    <property type="gene ID" value="CMI286C"/>
</dbReference>
<dbReference type="Gene3D" id="3.30.420.40">
    <property type="match status" value="1"/>
</dbReference>
<feature type="compositionally biased region" description="Polar residues" evidence="1">
    <location>
        <begin position="233"/>
        <end position="257"/>
    </location>
</feature>
<dbReference type="EMBL" id="AP006491">
    <property type="protein sequence ID" value="BAM80142.1"/>
    <property type="molecule type" value="Genomic_DNA"/>
</dbReference>
<dbReference type="GeneID" id="16993644"/>
<dbReference type="SUPFAM" id="SSF53067">
    <property type="entry name" value="Actin-like ATPase domain"/>
    <property type="match status" value="1"/>
</dbReference>